<dbReference type="EnsemblMetazoa" id="AALFPA23_021510.R31811">
    <property type="protein sequence ID" value="AALFPA23_021510.P31811"/>
    <property type="gene ID" value="AALFPA23_021510"/>
</dbReference>
<keyword evidence="1" id="KW-1133">Transmembrane helix</keyword>
<keyword evidence="1" id="KW-0812">Transmembrane</keyword>
<feature type="domain" description="DUF7775" evidence="2">
    <location>
        <begin position="22"/>
        <end position="160"/>
    </location>
</feature>
<feature type="transmembrane region" description="Helical" evidence="1">
    <location>
        <begin position="57"/>
        <end position="79"/>
    </location>
</feature>
<proteinExistence type="predicted"/>
<protein>
    <recommendedName>
        <fullName evidence="2">DUF7775 domain-containing protein</fullName>
    </recommendedName>
</protein>
<reference evidence="4" key="1">
    <citation type="journal article" date="2015" name="Proc. Natl. Acad. Sci. U.S.A.">
        <title>Genome sequence of the Asian Tiger mosquito, Aedes albopictus, reveals insights into its biology, genetics, and evolution.</title>
        <authorList>
            <person name="Chen X.G."/>
            <person name="Jiang X."/>
            <person name="Gu J."/>
            <person name="Xu M."/>
            <person name="Wu Y."/>
            <person name="Deng Y."/>
            <person name="Zhang C."/>
            <person name="Bonizzoni M."/>
            <person name="Dermauw W."/>
            <person name="Vontas J."/>
            <person name="Armbruster P."/>
            <person name="Huang X."/>
            <person name="Yang Y."/>
            <person name="Zhang H."/>
            <person name="He W."/>
            <person name="Peng H."/>
            <person name="Liu Y."/>
            <person name="Wu K."/>
            <person name="Chen J."/>
            <person name="Lirakis M."/>
            <person name="Topalis P."/>
            <person name="Van Leeuwen T."/>
            <person name="Hall A.B."/>
            <person name="Jiang X."/>
            <person name="Thorpe C."/>
            <person name="Mueller R.L."/>
            <person name="Sun C."/>
            <person name="Waterhouse R.M."/>
            <person name="Yan G."/>
            <person name="Tu Z.J."/>
            <person name="Fang X."/>
            <person name="James A.A."/>
        </authorList>
    </citation>
    <scope>NUCLEOTIDE SEQUENCE [LARGE SCALE GENOMIC DNA]</scope>
    <source>
        <strain evidence="4">Foshan</strain>
    </source>
</reference>
<dbReference type="Proteomes" id="UP000069940">
    <property type="component" value="Unassembled WGS sequence"/>
</dbReference>
<evidence type="ECO:0000256" key="1">
    <source>
        <dbReference type="SAM" id="Phobius"/>
    </source>
</evidence>
<dbReference type="PANTHER" id="PTHR41152:SF8">
    <property type="entry name" value="AT26438P-RELATED"/>
    <property type="match status" value="1"/>
</dbReference>
<evidence type="ECO:0000313" key="4">
    <source>
        <dbReference type="Proteomes" id="UP000069940"/>
    </source>
</evidence>
<feature type="transmembrane region" description="Helical" evidence="1">
    <location>
        <begin position="91"/>
        <end position="110"/>
    </location>
</feature>
<evidence type="ECO:0000259" key="2">
    <source>
        <dbReference type="Pfam" id="PF24985"/>
    </source>
</evidence>
<keyword evidence="4" id="KW-1185">Reference proteome</keyword>
<sequence length="211" mass="23756">MSTAREVQGLTAPTREEIANEKQALLGLKFLETIWSMICVGIRVFGSQDKSEPLPNDMFFCGIFVGFAVISAASFVITCCRFCKVNYVTEAVVSLFGFLAFVVCGFRAMYHVENDLHLRFLTDKQERSHKFFVVSRLESIFSMQTAGLFLVHGVLMCDTMGWLGKPFEHSSGSVSRISIEGEGVHKRLRLNPFWSAPYEKLKLFCTCHVGK</sequence>
<accession>A0ABM1ZTG9</accession>
<dbReference type="PANTHER" id="PTHR41152">
    <property type="entry name" value="AT26438P-RELATED"/>
    <property type="match status" value="1"/>
</dbReference>
<name>A0ABM1ZTG9_AEDAL</name>
<keyword evidence="1" id="KW-0472">Membrane</keyword>
<organism evidence="3 4">
    <name type="scientific">Aedes albopictus</name>
    <name type="common">Asian tiger mosquito</name>
    <name type="synonym">Stegomyia albopicta</name>
    <dbReference type="NCBI Taxonomy" id="7160"/>
    <lineage>
        <taxon>Eukaryota</taxon>
        <taxon>Metazoa</taxon>
        <taxon>Ecdysozoa</taxon>
        <taxon>Arthropoda</taxon>
        <taxon>Hexapoda</taxon>
        <taxon>Insecta</taxon>
        <taxon>Pterygota</taxon>
        <taxon>Neoptera</taxon>
        <taxon>Endopterygota</taxon>
        <taxon>Diptera</taxon>
        <taxon>Nematocera</taxon>
        <taxon>Culicoidea</taxon>
        <taxon>Culicidae</taxon>
        <taxon>Culicinae</taxon>
        <taxon>Aedini</taxon>
        <taxon>Aedes</taxon>
        <taxon>Stegomyia</taxon>
    </lineage>
</organism>
<evidence type="ECO:0000313" key="3">
    <source>
        <dbReference type="EnsemblMetazoa" id="AALFPA23_021510.P31811"/>
    </source>
</evidence>
<reference evidence="3" key="2">
    <citation type="submission" date="2025-05" db="UniProtKB">
        <authorList>
            <consortium name="EnsemblMetazoa"/>
        </authorList>
    </citation>
    <scope>IDENTIFICATION</scope>
    <source>
        <strain evidence="3">Foshan</strain>
    </source>
</reference>
<dbReference type="RefSeq" id="XP_029715691.2">
    <property type="nucleotide sequence ID" value="XM_029859831.2"/>
</dbReference>
<dbReference type="Pfam" id="PF24985">
    <property type="entry name" value="DUF7775"/>
    <property type="match status" value="1"/>
</dbReference>
<feature type="transmembrane region" description="Helical" evidence="1">
    <location>
        <begin position="24"/>
        <end position="45"/>
    </location>
</feature>
<dbReference type="GeneID" id="115259298"/>
<dbReference type="InterPro" id="IPR056677">
    <property type="entry name" value="DUF7775"/>
</dbReference>